<dbReference type="EMBL" id="CADIKC010000010">
    <property type="protein sequence ID" value="CAB3734876.1"/>
    <property type="molecule type" value="Genomic_DNA"/>
</dbReference>
<evidence type="ECO:0000313" key="2">
    <source>
        <dbReference type="Proteomes" id="UP000494255"/>
    </source>
</evidence>
<dbReference type="Proteomes" id="UP000494255">
    <property type="component" value="Unassembled WGS sequence"/>
</dbReference>
<dbReference type="AlphaFoldDB" id="A0A6J5CGY4"/>
<evidence type="ECO:0000313" key="1">
    <source>
        <dbReference type="EMBL" id="CAB3734876.1"/>
    </source>
</evidence>
<protein>
    <submittedName>
        <fullName evidence="1">Uncharacterized protein</fullName>
    </submittedName>
</protein>
<keyword evidence="2" id="KW-1185">Reference proteome</keyword>
<sequence length="98" mass="10950">MLALRRNPRAPRCRCSGDGVVCFIFIDNGCGVVAFQFAQQDAPRHPIDAQVMHDDQHTFAIVHFRVQHAAHRAVLDVEAALRCVARLVETGDRVRQCA</sequence>
<accession>A0A6J5CGY4</accession>
<organism evidence="1 2">
    <name type="scientific">Paraburkholderia sediminicola</name>
    <dbReference type="NCBI Taxonomy" id="458836"/>
    <lineage>
        <taxon>Bacteria</taxon>
        <taxon>Pseudomonadati</taxon>
        <taxon>Pseudomonadota</taxon>
        <taxon>Betaproteobacteria</taxon>
        <taxon>Burkholderiales</taxon>
        <taxon>Burkholderiaceae</taxon>
        <taxon>Paraburkholderia</taxon>
    </lineage>
</organism>
<name>A0A6J5CGY4_9BURK</name>
<gene>
    <name evidence="1" type="ORF">LMG24238_06088</name>
</gene>
<proteinExistence type="predicted"/>
<reference evidence="1 2" key="1">
    <citation type="submission" date="2020-04" db="EMBL/GenBank/DDBJ databases">
        <authorList>
            <person name="De Canck E."/>
        </authorList>
    </citation>
    <scope>NUCLEOTIDE SEQUENCE [LARGE SCALE GENOMIC DNA]</scope>
    <source>
        <strain evidence="1 2">LMG 24238</strain>
    </source>
</reference>